<dbReference type="RefSeq" id="XP_028477577.1">
    <property type="nucleotide sequence ID" value="XM_028621125.1"/>
</dbReference>
<organism evidence="1 2">
    <name type="scientific">Apiotrichum porosum</name>
    <dbReference type="NCBI Taxonomy" id="105984"/>
    <lineage>
        <taxon>Eukaryota</taxon>
        <taxon>Fungi</taxon>
        <taxon>Dikarya</taxon>
        <taxon>Basidiomycota</taxon>
        <taxon>Agaricomycotina</taxon>
        <taxon>Tremellomycetes</taxon>
        <taxon>Trichosporonales</taxon>
        <taxon>Trichosporonaceae</taxon>
        <taxon>Apiotrichum</taxon>
    </lineage>
</organism>
<dbReference type="EMBL" id="RSCE01000003">
    <property type="protein sequence ID" value="RSH84129.1"/>
    <property type="molecule type" value="Genomic_DNA"/>
</dbReference>
<proteinExistence type="predicted"/>
<comment type="caution">
    <text evidence="1">The sequence shown here is derived from an EMBL/GenBank/DDBJ whole genome shotgun (WGS) entry which is preliminary data.</text>
</comment>
<evidence type="ECO:0000313" key="1">
    <source>
        <dbReference type="EMBL" id="RSH84129.1"/>
    </source>
</evidence>
<sequence length="152" mass="16827">MTHNAKLNLDHRVRAYGGLTRSSSQYQQYQTPRYAFSSHLHGTWYGPSAPHFRVIARPQGTEWEQHDLLEIGKAEQKDVDEEDTGIGLLEVKGRTFLNPTEAPARSSDRAEALFTSNHAGSTSHDARPSARCWTADALVVWRASGATHGEAA</sequence>
<dbReference type="AlphaFoldDB" id="A0A427XZ55"/>
<dbReference type="GeneID" id="39590175"/>
<name>A0A427XZ55_9TREE</name>
<dbReference type="Proteomes" id="UP000279236">
    <property type="component" value="Unassembled WGS sequence"/>
</dbReference>
<keyword evidence="2" id="KW-1185">Reference proteome</keyword>
<evidence type="ECO:0000313" key="2">
    <source>
        <dbReference type="Proteomes" id="UP000279236"/>
    </source>
</evidence>
<reference evidence="1 2" key="1">
    <citation type="submission" date="2018-11" db="EMBL/GenBank/DDBJ databases">
        <title>Genome sequence of Apiotrichum porosum DSM 27194.</title>
        <authorList>
            <person name="Aliyu H."/>
            <person name="Gorte O."/>
            <person name="Ochsenreither K."/>
        </authorList>
    </citation>
    <scope>NUCLEOTIDE SEQUENCE [LARGE SCALE GENOMIC DNA]</scope>
    <source>
        <strain evidence="1 2">DSM 27194</strain>
    </source>
</reference>
<accession>A0A427XZ55</accession>
<protein>
    <submittedName>
        <fullName evidence="1">Uncharacterized protein</fullName>
    </submittedName>
</protein>
<gene>
    <name evidence="1" type="ORF">EHS24_005632</name>
</gene>